<evidence type="ECO:0000256" key="1">
    <source>
        <dbReference type="SAM" id="MobiDB-lite"/>
    </source>
</evidence>
<feature type="region of interest" description="Disordered" evidence="1">
    <location>
        <begin position="70"/>
        <end position="89"/>
    </location>
</feature>
<gene>
    <name evidence="3" type="primary">LOC117651031</name>
</gene>
<protein>
    <submittedName>
        <fullName evidence="3">Uncharacterized protein LOC117651031</fullName>
    </submittedName>
</protein>
<keyword evidence="2" id="KW-1185">Reference proteome</keyword>
<evidence type="ECO:0000313" key="2">
    <source>
        <dbReference type="Proteomes" id="UP000515158"/>
    </source>
</evidence>
<feature type="region of interest" description="Disordered" evidence="1">
    <location>
        <begin position="95"/>
        <end position="138"/>
    </location>
</feature>
<accession>A0A6P8ZZV9</accession>
<dbReference type="AlphaFoldDB" id="A0A6P8ZZV9"/>
<organism evidence="3">
    <name type="scientific">Thrips palmi</name>
    <name type="common">Melon thrips</name>
    <dbReference type="NCBI Taxonomy" id="161013"/>
    <lineage>
        <taxon>Eukaryota</taxon>
        <taxon>Metazoa</taxon>
        <taxon>Ecdysozoa</taxon>
        <taxon>Arthropoda</taxon>
        <taxon>Hexapoda</taxon>
        <taxon>Insecta</taxon>
        <taxon>Pterygota</taxon>
        <taxon>Neoptera</taxon>
        <taxon>Paraneoptera</taxon>
        <taxon>Thysanoptera</taxon>
        <taxon>Terebrantia</taxon>
        <taxon>Thripoidea</taxon>
        <taxon>Thripidae</taxon>
        <taxon>Thrips</taxon>
    </lineage>
</organism>
<name>A0A6P8ZZV9_THRPL</name>
<feature type="region of interest" description="Disordered" evidence="1">
    <location>
        <begin position="1"/>
        <end position="24"/>
    </location>
</feature>
<sequence>MRTLYERLPPATPPPSPAVMPRSRTMAFGQEPNIAEKRRASEYEFQEYDHRGTGFSLGLAEALAPAVGPGLAPSVAPALAPGLPSAHAPAMASALGPFLEPAPPVDLEGGSILANSSASCPPGDPSTRRPGPPERTCRATRVLRRAIHVQEEEDDDEMEWQLGHFPLQ</sequence>
<evidence type="ECO:0000313" key="3">
    <source>
        <dbReference type="RefSeq" id="XP_034250634.1"/>
    </source>
</evidence>
<dbReference type="GeneID" id="117651031"/>
<dbReference type="InParanoid" id="A0A6P8ZZV9"/>
<proteinExistence type="predicted"/>
<reference evidence="3" key="1">
    <citation type="submission" date="2025-08" db="UniProtKB">
        <authorList>
            <consortium name="RefSeq"/>
        </authorList>
    </citation>
    <scope>IDENTIFICATION</scope>
    <source>
        <tissue evidence="3">Total insect</tissue>
    </source>
</reference>
<dbReference type="Proteomes" id="UP000515158">
    <property type="component" value="Unplaced"/>
</dbReference>
<dbReference type="RefSeq" id="XP_034250634.1">
    <property type="nucleotide sequence ID" value="XM_034394743.1"/>
</dbReference>
<dbReference type="KEGG" id="tpal:117651031"/>